<keyword evidence="3" id="KW-1185">Reference proteome</keyword>
<dbReference type="PANTHER" id="PTHR33495:SF2">
    <property type="entry name" value="ANTI-SIGMA FACTOR ANTAGONIST TM_1081-RELATED"/>
    <property type="match status" value="1"/>
</dbReference>
<feature type="domain" description="STAS" evidence="1">
    <location>
        <begin position="17"/>
        <end position="126"/>
    </location>
</feature>
<dbReference type="CDD" id="cd07043">
    <property type="entry name" value="STAS_anti-anti-sigma_factors"/>
    <property type="match status" value="1"/>
</dbReference>
<dbReference type="Proteomes" id="UP000048965">
    <property type="component" value="Unassembled WGS sequence"/>
</dbReference>
<dbReference type="PROSITE" id="PS50801">
    <property type="entry name" value="STAS"/>
    <property type="match status" value="1"/>
</dbReference>
<evidence type="ECO:0000313" key="3">
    <source>
        <dbReference type="Proteomes" id="UP000048965"/>
    </source>
</evidence>
<sequence length="126" mass="13695">MREKHDMLSAMYVHTPAEVTHAVEDEVFVVRVSGSLDHDSAPLLEEACALAEDSGAPRTVVDLSLTDFADSTVLHVLLAAQRAHHRQQRTLIVAGPFHEVVRRLFDVTGTAGYFTLADDMLGALGS</sequence>
<dbReference type="GO" id="GO:0043856">
    <property type="term" value="F:anti-sigma factor antagonist activity"/>
    <property type="evidence" value="ECO:0007669"/>
    <property type="project" value="TreeGrafter"/>
</dbReference>
<accession>A0A0P4RD52</accession>
<organism evidence="2 3">
    <name type="scientific">Streptomyces lydicamycinicus</name>
    <dbReference type="NCBI Taxonomy" id="1546107"/>
    <lineage>
        <taxon>Bacteria</taxon>
        <taxon>Bacillati</taxon>
        <taxon>Actinomycetota</taxon>
        <taxon>Actinomycetes</taxon>
        <taxon>Kitasatosporales</taxon>
        <taxon>Streptomycetaceae</taxon>
        <taxon>Streptomyces</taxon>
    </lineage>
</organism>
<proteinExistence type="predicted"/>
<evidence type="ECO:0000259" key="1">
    <source>
        <dbReference type="PROSITE" id="PS50801"/>
    </source>
</evidence>
<gene>
    <name evidence="2" type="ORF">TPA0598_08_04600</name>
</gene>
<dbReference type="Gene3D" id="3.30.750.24">
    <property type="entry name" value="STAS domain"/>
    <property type="match status" value="1"/>
</dbReference>
<dbReference type="InterPro" id="IPR036513">
    <property type="entry name" value="STAS_dom_sf"/>
</dbReference>
<dbReference type="Pfam" id="PF01740">
    <property type="entry name" value="STAS"/>
    <property type="match status" value="1"/>
</dbReference>
<dbReference type="AlphaFoldDB" id="A0A0P4RD52"/>
<reference evidence="2 3" key="2">
    <citation type="journal article" date="2015" name="Stand. Genomic Sci.">
        <title>Draft genome sequence of marine-derived Streptomyces sp. TP-A0598, a producer of anti-MRSA antibiotic lydicamycins.</title>
        <authorList>
            <person name="Komaki H."/>
            <person name="Ichikawa N."/>
            <person name="Hosoyama A."/>
            <person name="Fujita N."/>
            <person name="Igarashi Y."/>
        </authorList>
    </citation>
    <scope>NUCLEOTIDE SEQUENCE [LARGE SCALE GENOMIC DNA]</scope>
    <source>
        <strain evidence="2 3">NBRC 110027</strain>
    </source>
</reference>
<name>A0A0P4RD52_9ACTN</name>
<dbReference type="SUPFAM" id="SSF52091">
    <property type="entry name" value="SpoIIaa-like"/>
    <property type="match status" value="1"/>
</dbReference>
<reference evidence="3" key="1">
    <citation type="submission" date="2014-09" db="EMBL/GenBank/DDBJ databases">
        <title>Whole genome shotgun sequence of Streptomyces sp. NBRC 110027.</title>
        <authorList>
            <person name="Komaki H."/>
            <person name="Ichikawa N."/>
            <person name="Katano-Makiyama Y."/>
            <person name="Hosoyama A."/>
            <person name="Hashimoto M."/>
            <person name="Uohara A."/>
            <person name="Kitahashi Y."/>
            <person name="Ohji S."/>
            <person name="Kimura A."/>
            <person name="Yamazoe A."/>
            <person name="Igarashi Y."/>
            <person name="Fujita N."/>
        </authorList>
    </citation>
    <scope>NUCLEOTIDE SEQUENCE [LARGE SCALE GENOMIC DNA]</scope>
    <source>
        <strain evidence="3">NBRC 110027</strain>
    </source>
</reference>
<protein>
    <recommendedName>
        <fullName evidence="1">STAS domain-containing protein</fullName>
    </recommendedName>
</protein>
<evidence type="ECO:0000313" key="2">
    <source>
        <dbReference type="EMBL" id="GAO11549.1"/>
    </source>
</evidence>
<comment type="caution">
    <text evidence="2">The sequence shown here is derived from an EMBL/GenBank/DDBJ whole genome shotgun (WGS) entry which is preliminary data.</text>
</comment>
<dbReference type="PANTHER" id="PTHR33495">
    <property type="entry name" value="ANTI-SIGMA FACTOR ANTAGONIST TM_1081-RELATED-RELATED"/>
    <property type="match status" value="1"/>
</dbReference>
<dbReference type="EMBL" id="BBNO01000008">
    <property type="protein sequence ID" value="GAO11549.1"/>
    <property type="molecule type" value="Genomic_DNA"/>
</dbReference>
<dbReference type="InterPro" id="IPR002645">
    <property type="entry name" value="STAS_dom"/>
</dbReference>